<dbReference type="GO" id="GO:0004077">
    <property type="term" value="F:biotin--[biotin carboxyl-carrier protein] ligase activity"/>
    <property type="evidence" value="ECO:0007669"/>
    <property type="project" value="InterPro"/>
</dbReference>
<dbReference type="CDD" id="cd16442">
    <property type="entry name" value="BPL"/>
    <property type="match status" value="1"/>
</dbReference>
<dbReference type="InterPro" id="IPR004408">
    <property type="entry name" value="Biotin_CoA_COase_ligase"/>
</dbReference>
<proteinExistence type="predicted"/>
<keyword evidence="4" id="KW-1185">Reference proteome</keyword>
<dbReference type="Proteomes" id="UP000198916">
    <property type="component" value="Unassembled WGS sequence"/>
</dbReference>
<dbReference type="InterPro" id="IPR004143">
    <property type="entry name" value="BPL_LPL_catalytic"/>
</dbReference>
<dbReference type="STRING" id="332977.SAMN05421740_105307"/>
<dbReference type="Gene3D" id="3.30.930.10">
    <property type="entry name" value="Bira Bifunctional Protein, Domain 2"/>
    <property type="match status" value="1"/>
</dbReference>
<dbReference type="NCBIfam" id="TIGR00121">
    <property type="entry name" value="birA_ligase"/>
    <property type="match status" value="1"/>
</dbReference>
<evidence type="ECO:0000313" key="4">
    <source>
        <dbReference type="Proteomes" id="UP000198916"/>
    </source>
</evidence>
<dbReference type="PANTHER" id="PTHR12835:SF5">
    <property type="entry name" value="BIOTIN--PROTEIN LIGASE"/>
    <property type="match status" value="1"/>
</dbReference>
<protein>
    <submittedName>
        <fullName evidence="3">BirA family transcriptional regulator, biotin operon repressor / biotin-[acetyl-CoA-carboxylase] ligase</fullName>
    </submittedName>
</protein>
<dbReference type="OrthoDB" id="9807064at2"/>
<evidence type="ECO:0000313" key="3">
    <source>
        <dbReference type="EMBL" id="SEL45876.1"/>
    </source>
</evidence>
<evidence type="ECO:0000256" key="1">
    <source>
        <dbReference type="ARBA" id="ARBA00022598"/>
    </source>
</evidence>
<dbReference type="PROSITE" id="PS51733">
    <property type="entry name" value="BPL_LPL_CATALYTIC"/>
    <property type="match status" value="1"/>
</dbReference>
<name>A0A1H7QD98_9SPHI</name>
<dbReference type="SUPFAM" id="SSF55681">
    <property type="entry name" value="Class II aaRS and biotin synthetases"/>
    <property type="match status" value="1"/>
</dbReference>
<sequence length="256" mass="28533">MQSNTFSGLFDGQNVITLQRTPSTNEFLRKVLTKSTPLAEGTVIMAVDQYAGRGQKGAVWQSEPGKNLTFSLLLLPSFLDPKDQFSLTAAMSLAVAKWLSAMLKVPAKIKWPNDIYIGNKKIGGILIENILKGKTWKSAIVGIGINVNQTTFPDTIRDHATSIKQILHRDSKIPELLAELCSYIEREYIVLKSGDFKALLADYKQRLYRLGELHVFLVDDVEVTGMLTGVTETGRLQIDFNGHMVDFDIKEIAFVI</sequence>
<dbReference type="Pfam" id="PF03099">
    <property type="entry name" value="BPL_LplA_LipB"/>
    <property type="match status" value="1"/>
</dbReference>
<keyword evidence="1 3" id="KW-0436">Ligase</keyword>
<dbReference type="GO" id="GO:0005737">
    <property type="term" value="C:cytoplasm"/>
    <property type="evidence" value="ECO:0007669"/>
    <property type="project" value="TreeGrafter"/>
</dbReference>
<organism evidence="3 4">
    <name type="scientific">Parapedobacter koreensis</name>
    <dbReference type="NCBI Taxonomy" id="332977"/>
    <lineage>
        <taxon>Bacteria</taxon>
        <taxon>Pseudomonadati</taxon>
        <taxon>Bacteroidota</taxon>
        <taxon>Sphingobacteriia</taxon>
        <taxon>Sphingobacteriales</taxon>
        <taxon>Sphingobacteriaceae</taxon>
        <taxon>Parapedobacter</taxon>
    </lineage>
</organism>
<feature type="domain" description="BPL/LPL catalytic" evidence="2">
    <location>
        <begin position="1"/>
        <end position="192"/>
    </location>
</feature>
<dbReference type="EMBL" id="FNZR01000005">
    <property type="protein sequence ID" value="SEL45876.1"/>
    <property type="molecule type" value="Genomic_DNA"/>
</dbReference>
<dbReference type="AlphaFoldDB" id="A0A1H7QD98"/>
<dbReference type="PANTHER" id="PTHR12835">
    <property type="entry name" value="BIOTIN PROTEIN LIGASE"/>
    <property type="match status" value="1"/>
</dbReference>
<evidence type="ECO:0000259" key="2">
    <source>
        <dbReference type="PROSITE" id="PS51733"/>
    </source>
</evidence>
<dbReference type="InterPro" id="IPR045864">
    <property type="entry name" value="aa-tRNA-synth_II/BPL/LPL"/>
</dbReference>
<gene>
    <name evidence="3" type="ORF">SAMN05421740_105307</name>
</gene>
<reference evidence="4" key="1">
    <citation type="submission" date="2016-10" db="EMBL/GenBank/DDBJ databases">
        <authorList>
            <person name="Varghese N."/>
            <person name="Submissions S."/>
        </authorList>
    </citation>
    <scope>NUCLEOTIDE SEQUENCE [LARGE SCALE GENOMIC DNA]</scope>
    <source>
        <strain evidence="4">Jip14</strain>
    </source>
</reference>
<accession>A0A1H7QD98</accession>
<dbReference type="RefSeq" id="WP_090606440.1">
    <property type="nucleotide sequence ID" value="NZ_FNZR01000005.1"/>
</dbReference>